<keyword evidence="3" id="KW-0804">Transcription</keyword>
<dbReference type="PANTHER" id="PTHR33164">
    <property type="entry name" value="TRANSCRIPTIONAL REGULATOR, MARR FAMILY"/>
    <property type="match status" value="1"/>
</dbReference>
<dbReference type="PRINTS" id="PR00598">
    <property type="entry name" value="HTHMARR"/>
</dbReference>
<dbReference type="EMBL" id="BSUK01000001">
    <property type="protein sequence ID" value="GMA22861.1"/>
    <property type="molecule type" value="Genomic_DNA"/>
</dbReference>
<dbReference type="InterPro" id="IPR023187">
    <property type="entry name" value="Tscrpt_reg_MarR-type_CS"/>
</dbReference>
<accession>A0ABQ6HXW5</accession>
<comment type="caution">
    <text evidence="5">The sequence shown here is derived from an EMBL/GenBank/DDBJ whole genome shotgun (WGS) entry which is preliminary data.</text>
</comment>
<sequence>MAGVQESRTVGTGPALADDGGPIGVIDVQLAVTARNTELLRRRAREPGELDRAAYLILRALGRLSSADINELATVLGLDASTVGRQVAALADQGLVRREPAPDDRRRSVVSATADGRDRAALTSALRQGRTRELLAGWDDESLAEFAGLLARYNAAVAAHYMTGLHLDSTGPDEAD</sequence>
<dbReference type="PROSITE" id="PS01117">
    <property type="entry name" value="HTH_MARR_1"/>
    <property type="match status" value="1"/>
</dbReference>
<reference evidence="6" key="1">
    <citation type="journal article" date="2019" name="Int. J. Syst. Evol. Microbiol.">
        <title>The Global Catalogue of Microorganisms (GCM) 10K type strain sequencing project: providing services to taxonomists for standard genome sequencing and annotation.</title>
        <authorList>
            <consortium name="The Broad Institute Genomics Platform"/>
            <consortium name="The Broad Institute Genome Sequencing Center for Infectious Disease"/>
            <person name="Wu L."/>
            <person name="Ma J."/>
        </authorList>
    </citation>
    <scope>NUCLEOTIDE SEQUENCE [LARGE SCALE GENOMIC DNA]</scope>
    <source>
        <strain evidence="6">NBRC 106348</strain>
    </source>
</reference>
<dbReference type="Proteomes" id="UP001157091">
    <property type="component" value="Unassembled WGS sequence"/>
</dbReference>
<organism evidence="5 6">
    <name type="scientific">Luteimicrobium album</name>
    <dbReference type="NCBI Taxonomy" id="1054550"/>
    <lineage>
        <taxon>Bacteria</taxon>
        <taxon>Bacillati</taxon>
        <taxon>Actinomycetota</taxon>
        <taxon>Actinomycetes</taxon>
        <taxon>Micrococcales</taxon>
        <taxon>Luteimicrobium</taxon>
    </lineage>
</organism>
<dbReference type="InterPro" id="IPR039422">
    <property type="entry name" value="MarR/SlyA-like"/>
</dbReference>
<dbReference type="RefSeq" id="WP_284292007.1">
    <property type="nucleotide sequence ID" value="NZ_BSUK01000001.1"/>
</dbReference>
<keyword evidence="1" id="KW-0805">Transcription regulation</keyword>
<keyword evidence="2" id="KW-0238">DNA-binding</keyword>
<protein>
    <submittedName>
        <fullName evidence="5">MarR family transcriptional regulator</fullName>
    </submittedName>
</protein>
<gene>
    <name evidence="5" type="ORF">GCM10025864_06200</name>
</gene>
<dbReference type="Pfam" id="PF12802">
    <property type="entry name" value="MarR_2"/>
    <property type="match status" value="1"/>
</dbReference>
<feature type="domain" description="HTH marR-type" evidence="4">
    <location>
        <begin position="1"/>
        <end position="155"/>
    </location>
</feature>
<name>A0ABQ6HXW5_9MICO</name>
<evidence type="ECO:0000313" key="6">
    <source>
        <dbReference type="Proteomes" id="UP001157091"/>
    </source>
</evidence>
<evidence type="ECO:0000256" key="3">
    <source>
        <dbReference type="ARBA" id="ARBA00023163"/>
    </source>
</evidence>
<evidence type="ECO:0000256" key="1">
    <source>
        <dbReference type="ARBA" id="ARBA00023015"/>
    </source>
</evidence>
<dbReference type="SMART" id="SM00347">
    <property type="entry name" value="HTH_MARR"/>
    <property type="match status" value="1"/>
</dbReference>
<evidence type="ECO:0000313" key="5">
    <source>
        <dbReference type="EMBL" id="GMA22861.1"/>
    </source>
</evidence>
<evidence type="ECO:0000259" key="4">
    <source>
        <dbReference type="PROSITE" id="PS50995"/>
    </source>
</evidence>
<proteinExistence type="predicted"/>
<dbReference type="InterPro" id="IPR036388">
    <property type="entry name" value="WH-like_DNA-bd_sf"/>
</dbReference>
<dbReference type="PANTHER" id="PTHR33164:SF57">
    <property type="entry name" value="MARR-FAMILY TRANSCRIPTIONAL REGULATOR"/>
    <property type="match status" value="1"/>
</dbReference>
<dbReference type="InterPro" id="IPR000835">
    <property type="entry name" value="HTH_MarR-typ"/>
</dbReference>
<dbReference type="PROSITE" id="PS50995">
    <property type="entry name" value="HTH_MARR_2"/>
    <property type="match status" value="1"/>
</dbReference>
<evidence type="ECO:0000256" key="2">
    <source>
        <dbReference type="ARBA" id="ARBA00023125"/>
    </source>
</evidence>
<dbReference type="SUPFAM" id="SSF46785">
    <property type="entry name" value="Winged helix' DNA-binding domain"/>
    <property type="match status" value="1"/>
</dbReference>
<dbReference type="Gene3D" id="1.10.10.10">
    <property type="entry name" value="Winged helix-like DNA-binding domain superfamily/Winged helix DNA-binding domain"/>
    <property type="match status" value="1"/>
</dbReference>
<keyword evidence="6" id="KW-1185">Reference proteome</keyword>
<dbReference type="InterPro" id="IPR036390">
    <property type="entry name" value="WH_DNA-bd_sf"/>
</dbReference>